<evidence type="ECO:0000313" key="6">
    <source>
        <dbReference type="EMBL" id="RJN31555.1"/>
    </source>
</evidence>
<comment type="caution">
    <text evidence="6">The sequence shown here is derived from an EMBL/GenBank/DDBJ whole genome shotgun (WGS) entry which is preliminary data.</text>
</comment>
<dbReference type="InterPro" id="IPR051202">
    <property type="entry name" value="Peptidase_C40"/>
</dbReference>
<dbReference type="Proteomes" id="UP000266615">
    <property type="component" value="Unassembled WGS sequence"/>
</dbReference>
<keyword evidence="3" id="KW-0378">Hydrolase</keyword>
<reference evidence="6 7" key="1">
    <citation type="submission" date="2018-09" db="EMBL/GenBank/DDBJ databases">
        <title>Nesterenkonia natronophila sp. nov., an alkaliphilic actinobacteriume isolated from a soda lake, and emended description of the genus Nesterenkonia.</title>
        <authorList>
            <person name="Menes R.J."/>
            <person name="Iriarte A."/>
        </authorList>
    </citation>
    <scope>NUCLEOTIDE SEQUENCE [LARGE SCALE GENOMIC DNA]</scope>
    <source>
        <strain evidence="6 7">M8</strain>
    </source>
</reference>
<evidence type="ECO:0000256" key="4">
    <source>
        <dbReference type="ARBA" id="ARBA00022807"/>
    </source>
</evidence>
<dbReference type="InterPro" id="IPR038765">
    <property type="entry name" value="Papain-like_cys_pep_sf"/>
</dbReference>
<accession>A0A3A4FGW6</accession>
<evidence type="ECO:0000313" key="7">
    <source>
        <dbReference type="Proteomes" id="UP000266615"/>
    </source>
</evidence>
<organism evidence="6 7">
    <name type="scientific">Nesterenkonia natronophila</name>
    <dbReference type="NCBI Taxonomy" id="2174932"/>
    <lineage>
        <taxon>Bacteria</taxon>
        <taxon>Bacillati</taxon>
        <taxon>Actinomycetota</taxon>
        <taxon>Actinomycetes</taxon>
        <taxon>Micrococcales</taxon>
        <taxon>Micrococcaceae</taxon>
        <taxon>Nesterenkonia</taxon>
    </lineage>
</organism>
<evidence type="ECO:0000259" key="5">
    <source>
        <dbReference type="PROSITE" id="PS51935"/>
    </source>
</evidence>
<sequence>MVSAAYSTLGTPHVMGGTTPGSGIDCSGMIQYAYAQAGISVPRTTHGMASLPRVSSPAPGDIVLSNGNSHGGIYVGNGQVISTTASAGVRVHDLHAGWHNVTTYHRPG</sequence>
<name>A0A3A4FGW6_9MICC</name>
<evidence type="ECO:0000256" key="2">
    <source>
        <dbReference type="ARBA" id="ARBA00022670"/>
    </source>
</evidence>
<dbReference type="InterPro" id="IPR000064">
    <property type="entry name" value="NLP_P60_dom"/>
</dbReference>
<dbReference type="GO" id="GO:0006508">
    <property type="term" value="P:proteolysis"/>
    <property type="evidence" value="ECO:0007669"/>
    <property type="project" value="UniProtKB-KW"/>
</dbReference>
<dbReference type="Gene3D" id="3.90.1720.10">
    <property type="entry name" value="endopeptidase domain like (from Nostoc punctiforme)"/>
    <property type="match status" value="1"/>
</dbReference>
<dbReference type="GO" id="GO:0008234">
    <property type="term" value="F:cysteine-type peptidase activity"/>
    <property type="evidence" value="ECO:0007669"/>
    <property type="project" value="UniProtKB-KW"/>
</dbReference>
<protein>
    <submittedName>
        <fullName evidence="6">NlpC/P60 family protein</fullName>
    </submittedName>
</protein>
<gene>
    <name evidence="6" type="ORF">D3250_05210</name>
</gene>
<keyword evidence="4" id="KW-0788">Thiol protease</keyword>
<dbReference type="EMBL" id="QYZP01000002">
    <property type="protein sequence ID" value="RJN31555.1"/>
    <property type="molecule type" value="Genomic_DNA"/>
</dbReference>
<dbReference type="AlphaFoldDB" id="A0A3A4FGW6"/>
<dbReference type="PROSITE" id="PS51935">
    <property type="entry name" value="NLPC_P60"/>
    <property type="match status" value="1"/>
</dbReference>
<evidence type="ECO:0000256" key="3">
    <source>
        <dbReference type="ARBA" id="ARBA00022801"/>
    </source>
</evidence>
<comment type="similarity">
    <text evidence="1">Belongs to the peptidase C40 family.</text>
</comment>
<keyword evidence="2" id="KW-0645">Protease</keyword>
<dbReference type="PANTHER" id="PTHR47053:SF1">
    <property type="entry name" value="MUREIN DD-ENDOPEPTIDASE MEPH-RELATED"/>
    <property type="match status" value="1"/>
</dbReference>
<proteinExistence type="inferred from homology"/>
<dbReference type="Pfam" id="PF00877">
    <property type="entry name" value="NLPC_P60"/>
    <property type="match status" value="1"/>
</dbReference>
<feature type="domain" description="NlpC/P60" evidence="5">
    <location>
        <begin position="1"/>
        <end position="108"/>
    </location>
</feature>
<dbReference type="PANTHER" id="PTHR47053">
    <property type="entry name" value="MUREIN DD-ENDOPEPTIDASE MEPH-RELATED"/>
    <property type="match status" value="1"/>
</dbReference>
<keyword evidence="7" id="KW-1185">Reference proteome</keyword>
<dbReference type="SUPFAM" id="SSF54001">
    <property type="entry name" value="Cysteine proteinases"/>
    <property type="match status" value="1"/>
</dbReference>
<evidence type="ECO:0000256" key="1">
    <source>
        <dbReference type="ARBA" id="ARBA00007074"/>
    </source>
</evidence>